<evidence type="ECO:0000256" key="3">
    <source>
        <dbReference type="ARBA" id="ARBA00022491"/>
    </source>
</evidence>
<comment type="function">
    <text evidence="7">Responsible for the coupling of flagellin expression to flagellar assembly by preventing expression of the flagellin genes when a component of the middle class of proteins is defective. It negatively regulates flagellar genes by inhibiting the activity of FliA by directly binding to FliA.</text>
</comment>
<dbReference type="GO" id="GO:0044781">
    <property type="term" value="P:bacterial-type flagellum organization"/>
    <property type="evidence" value="ECO:0007669"/>
    <property type="project" value="UniProtKB-KW"/>
</dbReference>
<comment type="similarity">
    <text evidence="1">Belongs to the FlgM family.</text>
</comment>
<gene>
    <name evidence="10" type="primary">flgM</name>
    <name evidence="10" type="ORF">HQN59_13770</name>
</gene>
<dbReference type="GO" id="GO:0045892">
    <property type="term" value="P:negative regulation of DNA-templated transcription"/>
    <property type="evidence" value="ECO:0007669"/>
    <property type="project" value="InterPro"/>
</dbReference>
<evidence type="ECO:0000313" key="10">
    <source>
        <dbReference type="EMBL" id="NUZ06828.1"/>
    </source>
</evidence>
<evidence type="ECO:0000256" key="4">
    <source>
        <dbReference type="ARBA" id="ARBA00022795"/>
    </source>
</evidence>
<evidence type="ECO:0000313" key="11">
    <source>
        <dbReference type="Proteomes" id="UP000529637"/>
    </source>
</evidence>
<dbReference type="InterPro" id="IPR007412">
    <property type="entry name" value="FlgM"/>
</dbReference>
<keyword evidence="5" id="KW-0805">Transcription regulation</keyword>
<keyword evidence="3" id="KW-0678">Repressor</keyword>
<protein>
    <recommendedName>
        <fullName evidence="2">Negative regulator of flagellin synthesis</fullName>
    </recommendedName>
    <alternativeName>
        <fullName evidence="8">Anti-sigma-28 factor</fullName>
    </alternativeName>
</protein>
<evidence type="ECO:0000256" key="5">
    <source>
        <dbReference type="ARBA" id="ARBA00023015"/>
    </source>
</evidence>
<sequence>MKIGNPADKTPALATVTSQPAAADATKAAASNGKAAPAAAASSAASSHVALSSTASTLLAPGGDAEFDAGKVSRISDAIANGTFKINAETIADKLISNAQELLSKVKS</sequence>
<evidence type="ECO:0000259" key="9">
    <source>
        <dbReference type="Pfam" id="PF04316"/>
    </source>
</evidence>
<dbReference type="RefSeq" id="WP_176069686.1">
    <property type="nucleotide sequence ID" value="NZ_JABWMJ010000006.1"/>
</dbReference>
<feature type="domain" description="Anti-sigma-28 factor FlgM C-terminal" evidence="9">
    <location>
        <begin position="49"/>
        <end position="96"/>
    </location>
</feature>
<comment type="caution">
    <text evidence="10">The sequence shown here is derived from an EMBL/GenBank/DDBJ whole genome shotgun (WGS) entry which is preliminary data.</text>
</comment>
<keyword evidence="6" id="KW-0804">Transcription</keyword>
<dbReference type="SUPFAM" id="SSF101498">
    <property type="entry name" value="Anti-sigma factor FlgM"/>
    <property type="match status" value="1"/>
</dbReference>
<evidence type="ECO:0000256" key="7">
    <source>
        <dbReference type="ARBA" id="ARBA00024739"/>
    </source>
</evidence>
<dbReference type="Pfam" id="PF04316">
    <property type="entry name" value="FlgM"/>
    <property type="match status" value="1"/>
</dbReference>
<accession>A0A7Y6TX64</accession>
<organism evidence="10 11">
    <name type="scientific">Piscinibacter koreensis</name>
    <dbReference type="NCBI Taxonomy" id="2742824"/>
    <lineage>
        <taxon>Bacteria</taxon>
        <taxon>Pseudomonadati</taxon>
        <taxon>Pseudomonadota</taxon>
        <taxon>Betaproteobacteria</taxon>
        <taxon>Burkholderiales</taxon>
        <taxon>Sphaerotilaceae</taxon>
        <taxon>Piscinibacter</taxon>
    </lineage>
</organism>
<keyword evidence="10" id="KW-0969">Cilium</keyword>
<keyword evidence="11" id="KW-1185">Reference proteome</keyword>
<dbReference type="Proteomes" id="UP000529637">
    <property type="component" value="Unassembled WGS sequence"/>
</dbReference>
<name>A0A7Y6TX64_9BURK</name>
<dbReference type="InterPro" id="IPR031316">
    <property type="entry name" value="FlgM_C"/>
</dbReference>
<keyword evidence="4" id="KW-1005">Bacterial flagellum biogenesis</keyword>
<dbReference type="InterPro" id="IPR035890">
    <property type="entry name" value="Anti-sigma-28_factor_FlgM_sf"/>
</dbReference>
<dbReference type="EMBL" id="JABWMJ010000006">
    <property type="protein sequence ID" value="NUZ06828.1"/>
    <property type="molecule type" value="Genomic_DNA"/>
</dbReference>
<evidence type="ECO:0000256" key="1">
    <source>
        <dbReference type="ARBA" id="ARBA00005322"/>
    </source>
</evidence>
<evidence type="ECO:0000256" key="8">
    <source>
        <dbReference type="ARBA" id="ARBA00030117"/>
    </source>
</evidence>
<keyword evidence="10" id="KW-0966">Cell projection</keyword>
<evidence type="ECO:0000256" key="2">
    <source>
        <dbReference type="ARBA" id="ARBA00017823"/>
    </source>
</evidence>
<evidence type="ECO:0000256" key="6">
    <source>
        <dbReference type="ARBA" id="ARBA00023163"/>
    </source>
</evidence>
<reference evidence="10 11" key="1">
    <citation type="submission" date="2020-06" db="EMBL/GenBank/DDBJ databases">
        <title>Schlegella sp. ID0723 isolated from air conditioner.</title>
        <authorList>
            <person name="Kim D.Y."/>
            <person name="Kim D.-U."/>
        </authorList>
    </citation>
    <scope>NUCLEOTIDE SEQUENCE [LARGE SCALE GENOMIC DNA]</scope>
    <source>
        <strain evidence="10 11">ID0723</strain>
    </source>
</reference>
<proteinExistence type="inferred from homology"/>
<dbReference type="AlphaFoldDB" id="A0A7Y6TX64"/>
<dbReference type="NCBIfam" id="TIGR03824">
    <property type="entry name" value="FlgM_jcvi"/>
    <property type="match status" value="1"/>
</dbReference>
<keyword evidence="10" id="KW-0282">Flagellum</keyword>